<evidence type="ECO:0000259" key="7">
    <source>
        <dbReference type="Pfam" id="PF03807"/>
    </source>
</evidence>
<dbReference type="SUPFAM" id="SSF48179">
    <property type="entry name" value="6-phosphogluconate dehydrogenase C-terminal domain-like"/>
    <property type="match status" value="1"/>
</dbReference>
<dbReference type="NCBIfam" id="TIGR00112">
    <property type="entry name" value="proC"/>
    <property type="match status" value="1"/>
</dbReference>
<organism evidence="9 10">
    <name type="scientific">Verrucomicrobia subdivision 6 bacterium BACL9 MAG-120507-bin52</name>
    <dbReference type="NCBI Taxonomy" id="1655590"/>
    <lineage>
        <taxon>Bacteria</taxon>
        <taxon>Pseudomonadati</taxon>
        <taxon>Verrucomicrobiota</taxon>
        <taxon>Verrucomicrobiia</taxon>
        <taxon>Verrucomicrobiales</taxon>
        <taxon>Verrucomicrobia subdivision 6</taxon>
    </lineage>
</organism>
<dbReference type="EMBL" id="LIBO01000112">
    <property type="protein sequence ID" value="KRO62216.1"/>
    <property type="molecule type" value="Genomic_DNA"/>
</dbReference>
<evidence type="ECO:0000259" key="8">
    <source>
        <dbReference type="Pfam" id="PF14748"/>
    </source>
</evidence>
<accession>A0A0R2RHV0</accession>
<comment type="similarity">
    <text evidence="1 6">Belongs to the pyrroline-5-carboxylate reductase family.</text>
</comment>
<dbReference type="InterPro" id="IPR028939">
    <property type="entry name" value="P5C_Rdtase_cat_N"/>
</dbReference>
<feature type="non-terminal residue" evidence="9">
    <location>
        <position position="252"/>
    </location>
</feature>
<dbReference type="Pfam" id="PF03807">
    <property type="entry name" value="F420_oxidored"/>
    <property type="match status" value="1"/>
</dbReference>
<evidence type="ECO:0000256" key="4">
    <source>
        <dbReference type="NCBIfam" id="TIGR00112"/>
    </source>
</evidence>
<dbReference type="Gene3D" id="3.40.50.720">
    <property type="entry name" value="NAD(P)-binding Rossmann-like Domain"/>
    <property type="match status" value="1"/>
</dbReference>
<evidence type="ECO:0000256" key="3">
    <source>
        <dbReference type="ARBA" id="ARBA00023002"/>
    </source>
</evidence>
<sequence length="252" mass="25753">MKVAMIGAGRMGGTILRMLKGAGSWSLAACEPDSKGREALSQEMGKGVKLVEKVEELGEAEVILLAIKPAMLEKVAGWLRTRKDSYLLISILAGVTTEKLVKEAGGKARVVRAMPNQALRVGEGVTALCAGAGAKKEDLEVARSIFGLGGTVLEIGEGQMDVVTALSGSGPAFMAKWVEELEKAAARAGLAAKVAGDLAARTMLGTGALLVKEGMTPGELCAAVASPGGTTEAGLKVMQAGGMEALAEKAMS</sequence>
<keyword evidence="3 6" id="KW-0560">Oxidoreductase</keyword>
<evidence type="ECO:0000256" key="2">
    <source>
        <dbReference type="ARBA" id="ARBA00022857"/>
    </source>
</evidence>
<dbReference type="UniPathway" id="UPA00098">
    <property type="reaction ID" value="UER00361"/>
</dbReference>
<evidence type="ECO:0000256" key="1">
    <source>
        <dbReference type="ARBA" id="ARBA00005525"/>
    </source>
</evidence>
<keyword evidence="2 5" id="KW-0521">NADP</keyword>
<proteinExistence type="inferred from homology"/>
<dbReference type="HAMAP" id="MF_01925">
    <property type="entry name" value="P5C_reductase"/>
    <property type="match status" value="1"/>
</dbReference>
<comment type="catalytic activity">
    <reaction evidence="6">
        <text>L-proline + NADP(+) = (S)-1-pyrroline-5-carboxylate + NADPH + 2 H(+)</text>
        <dbReference type="Rhea" id="RHEA:14109"/>
        <dbReference type="ChEBI" id="CHEBI:15378"/>
        <dbReference type="ChEBI" id="CHEBI:17388"/>
        <dbReference type="ChEBI" id="CHEBI:57783"/>
        <dbReference type="ChEBI" id="CHEBI:58349"/>
        <dbReference type="ChEBI" id="CHEBI:60039"/>
        <dbReference type="EC" id="1.5.1.2"/>
    </reaction>
</comment>
<dbReference type="InterPro" id="IPR000304">
    <property type="entry name" value="Pyrroline-COOH_reductase"/>
</dbReference>
<dbReference type="SUPFAM" id="SSF51735">
    <property type="entry name" value="NAD(P)-binding Rossmann-fold domains"/>
    <property type="match status" value="1"/>
</dbReference>
<feature type="domain" description="Pyrroline-5-carboxylate reductase catalytic N-terminal" evidence="7">
    <location>
        <begin position="2"/>
        <end position="94"/>
    </location>
</feature>
<comment type="caution">
    <text evidence="9">The sequence shown here is derived from an EMBL/GenBank/DDBJ whole genome shotgun (WGS) entry which is preliminary data.</text>
</comment>
<feature type="binding site" evidence="5">
    <location>
        <begin position="66"/>
        <end position="69"/>
    </location>
    <ligand>
        <name>NADP(+)</name>
        <dbReference type="ChEBI" id="CHEBI:58349"/>
    </ligand>
</feature>
<dbReference type="EC" id="1.5.1.2" evidence="4 6"/>
<protein>
    <recommendedName>
        <fullName evidence="4 6">Pyrroline-5-carboxylate reductase</fullName>
        <ecNumber evidence="4 6">1.5.1.2</ecNumber>
    </recommendedName>
</protein>
<dbReference type="PROSITE" id="PS00521">
    <property type="entry name" value="P5CR"/>
    <property type="match status" value="1"/>
</dbReference>
<dbReference type="PIRSF" id="PIRSF000193">
    <property type="entry name" value="Pyrrol-5-carb_rd"/>
    <property type="match status" value="1"/>
</dbReference>
<name>A0A0R2RHV0_9BACT</name>
<keyword evidence="6" id="KW-0028">Amino-acid biosynthesis</keyword>
<comment type="pathway">
    <text evidence="6">Amino-acid biosynthesis; L-proline biosynthesis; L-proline from L-glutamate 5-semialdehyde: step 1/1.</text>
</comment>
<dbReference type="InterPro" id="IPR008927">
    <property type="entry name" value="6-PGluconate_DH-like_C_sf"/>
</dbReference>
<evidence type="ECO:0000256" key="6">
    <source>
        <dbReference type="RuleBase" id="RU003903"/>
    </source>
</evidence>
<dbReference type="InterPro" id="IPR029036">
    <property type="entry name" value="P5CR_dimer"/>
</dbReference>
<dbReference type="PANTHER" id="PTHR11645">
    <property type="entry name" value="PYRROLINE-5-CARBOXYLATE REDUCTASE"/>
    <property type="match status" value="1"/>
</dbReference>
<gene>
    <name evidence="9" type="ORF">ABR82_08225</name>
</gene>
<reference evidence="9 10" key="1">
    <citation type="submission" date="2015-10" db="EMBL/GenBank/DDBJ databases">
        <title>Metagenome-Assembled Genomes uncover a global brackish microbiome.</title>
        <authorList>
            <person name="Hugerth L.W."/>
            <person name="Larsson J."/>
            <person name="Alneberg J."/>
            <person name="Lindh M.V."/>
            <person name="Legrand C."/>
            <person name="Pinhassi J."/>
            <person name="Andersson A.F."/>
        </authorList>
    </citation>
    <scope>NUCLEOTIDE SEQUENCE [LARGE SCALE GENOMIC DNA]</scope>
    <source>
        <strain evidence="9">BACL18 MAG-120507-bin52</strain>
    </source>
</reference>
<dbReference type="Proteomes" id="UP000051269">
    <property type="component" value="Unassembled WGS sequence"/>
</dbReference>
<dbReference type="PANTHER" id="PTHR11645:SF0">
    <property type="entry name" value="PYRROLINE-5-CARBOXYLATE REDUCTASE 3"/>
    <property type="match status" value="1"/>
</dbReference>
<feature type="binding site" evidence="5">
    <location>
        <begin position="6"/>
        <end position="11"/>
    </location>
    <ligand>
        <name>NADP(+)</name>
        <dbReference type="ChEBI" id="CHEBI:58349"/>
    </ligand>
</feature>
<evidence type="ECO:0000313" key="10">
    <source>
        <dbReference type="Proteomes" id="UP000051269"/>
    </source>
</evidence>
<dbReference type="GO" id="GO:0055129">
    <property type="term" value="P:L-proline biosynthetic process"/>
    <property type="evidence" value="ECO:0007669"/>
    <property type="project" value="UniProtKB-UniPathway"/>
</dbReference>
<evidence type="ECO:0000256" key="5">
    <source>
        <dbReference type="PIRSR" id="PIRSR000193-1"/>
    </source>
</evidence>
<dbReference type="Gene3D" id="1.10.3730.10">
    <property type="entry name" value="ProC C-terminal domain-like"/>
    <property type="match status" value="1"/>
</dbReference>
<dbReference type="InterPro" id="IPR036291">
    <property type="entry name" value="NAD(P)-bd_dom_sf"/>
</dbReference>
<keyword evidence="6" id="KW-0641">Proline biosynthesis</keyword>
<feature type="domain" description="Pyrroline-5-carboxylate reductase dimerisation" evidence="8">
    <location>
        <begin position="157"/>
        <end position="251"/>
    </location>
</feature>
<evidence type="ECO:0000313" key="9">
    <source>
        <dbReference type="EMBL" id="KRO62216.1"/>
    </source>
</evidence>
<dbReference type="Pfam" id="PF14748">
    <property type="entry name" value="P5CR_dimer"/>
    <property type="match status" value="1"/>
</dbReference>
<dbReference type="InterPro" id="IPR053790">
    <property type="entry name" value="P5CR-like_CS"/>
</dbReference>
<dbReference type="AlphaFoldDB" id="A0A0R2RHV0"/>
<dbReference type="GO" id="GO:0004735">
    <property type="term" value="F:pyrroline-5-carboxylate reductase activity"/>
    <property type="evidence" value="ECO:0007669"/>
    <property type="project" value="UniProtKB-UniRule"/>
</dbReference>